<gene>
    <name evidence="1" type="ORF">TA5114_01561</name>
</gene>
<protein>
    <submittedName>
        <fullName evidence="1">Uncharacterized protein</fullName>
    </submittedName>
</protein>
<organism evidence="1 2">
    <name type="scientific">Cognatishimia activa</name>
    <dbReference type="NCBI Taxonomy" id="1715691"/>
    <lineage>
        <taxon>Bacteria</taxon>
        <taxon>Pseudomonadati</taxon>
        <taxon>Pseudomonadota</taxon>
        <taxon>Alphaproteobacteria</taxon>
        <taxon>Rhodobacterales</taxon>
        <taxon>Paracoccaceae</taxon>
        <taxon>Cognatishimia</taxon>
    </lineage>
</organism>
<keyword evidence="2" id="KW-1185">Reference proteome</keyword>
<proteinExistence type="predicted"/>
<evidence type="ECO:0000313" key="1">
    <source>
        <dbReference type="EMBL" id="CUK25757.1"/>
    </source>
</evidence>
<name>A0A0P1IQM7_9RHOB</name>
<dbReference type="OrthoDB" id="7596615at2"/>
<reference evidence="2" key="1">
    <citation type="submission" date="2015-09" db="EMBL/GenBank/DDBJ databases">
        <authorList>
            <person name="Rodrigo-Torres Lidia"/>
            <person name="Arahal R.David."/>
        </authorList>
    </citation>
    <scope>NUCLEOTIDE SEQUENCE [LARGE SCALE GENOMIC DNA]</scope>
    <source>
        <strain evidence="2">CECT 5114</strain>
    </source>
</reference>
<accession>A0A0P1IQM7</accession>
<dbReference type="AlphaFoldDB" id="A0A0P1IQM7"/>
<dbReference type="Proteomes" id="UP000051184">
    <property type="component" value="Unassembled WGS sequence"/>
</dbReference>
<evidence type="ECO:0000313" key="2">
    <source>
        <dbReference type="Proteomes" id="UP000051184"/>
    </source>
</evidence>
<dbReference type="RefSeq" id="WP_058316715.1">
    <property type="nucleotide sequence ID" value="NZ_CYTO01000024.1"/>
</dbReference>
<dbReference type="EMBL" id="CYUE01000013">
    <property type="protein sequence ID" value="CUK25757.1"/>
    <property type="molecule type" value="Genomic_DNA"/>
</dbReference>
<sequence length="213" mass="24377">MEIENYDQSVFINCPFDSNFAPLLEAMLFCVVYAGFEPRLASERLEAGESRLEKIIEIISCCKYSVHDLSLCKAEAVGEFHRMNMPFELGLDMGFRRAPDEQTNGKKFLIFENEPYDLKRALSDLAGADVEFHRGNFELVIKKLRNFLVVEAEASLPGPTKIETEYFTFLGWMTEKKISEGHTEKEATQLPTRERLAEMKNWVVQGCPVDFNA</sequence>